<dbReference type="OrthoDB" id="8123886at2759"/>
<comment type="caution">
    <text evidence="1">The sequence shown here is derived from an EMBL/GenBank/DDBJ whole genome shotgun (WGS) entry which is preliminary data.</text>
</comment>
<dbReference type="AlphaFoldDB" id="A0A4C1VJT5"/>
<dbReference type="EMBL" id="BGZK01000355">
    <property type="protein sequence ID" value="GBP38859.1"/>
    <property type="molecule type" value="Genomic_DNA"/>
</dbReference>
<accession>A0A4C1VJT5</accession>
<protein>
    <submittedName>
        <fullName evidence="1">Uncharacterized protein</fullName>
    </submittedName>
</protein>
<name>A0A4C1VJT5_EUMVA</name>
<proteinExistence type="predicted"/>
<keyword evidence="2" id="KW-1185">Reference proteome</keyword>
<organism evidence="1 2">
    <name type="scientific">Eumeta variegata</name>
    <name type="common">Bagworm moth</name>
    <name type="synonym">Eumeta japonica</name>
    <dbReference type="NCBI Taxonomy" id="151549"/>
    <lineage>
        <taxon>Eukaryota</taxon>
        <taxon>Metazoa</taxon>
        <taxon>Ecdysozoa</taxon>
        <taxon>Arthropoda</taxon>
        <taxon>Hexapoda</taxon>
        <taxon>Insecta</taxon>
        <taxon>Pterygota</taxon>
        <taxon>Neoptera</taxon>
        <taxon>Endopterygota</taxon>
        <taxon>Lepidoptera</taxon>
        <taxon>Glossata</taxon>
        <taxon>Ditrysia</taxon>
        <taxon>Tineoidea</taxon>
        <taxon>Psychidae</taxon>
        <taxon>Oiketicinae</taxon>
        <taxon>Eumeta</taxon>
    </lineage>
</organism>
<reference evidence="1 2" key="1">
    <citation type="journal article" date="2019" name="Commun. Biol.">
        <title>The bagworm genome reveals a unique fibroin gene that provides high tensile strength.</title>
        <authorList>
            <person name="Kono N."/>
            <person name="Nakamura H."/>
            <person name="Ohtoshi R."/>
            <person name="Tomita M."/>
            <person name="Numata K."/>
            <person name="Arakawa K."/>
        </authorList>
    </citation>
    <scope>NUCLEOTIDE SEQUENCE [LARGE SCALE GENOMIC DNA]</scope>
</reference>
<dbReference type="Proteomes" id="UP000299102">
    <property type="component" value="Unassembled WGS sequence"/>
</dbReference>
<evidence type="ECO:0000313" key="1">
    <source>
        <dbReference type="EMBL" id="GBP38859.1"/>
    </source>
</evidence>
<gene>
    <name evidence="1" type="ORF">EVAR_32375_1</name>
</gene>
<sequence length="260" mass="29147">MSCGTPSLAAVPPTPYRLRGALFSALNENYQGLKLQTKTVADFRNLQNLLVTQKFALHTYSLKEEREIRVVLRGVPRELSIEEVKEDLLSQNLPVQSVHRTVAQELKPALSRFNRFLMPGRIHGTQSVPFVIYPRLLIAFIDTLIRKLHHYGVTGRSLALLESYLRGRIQKVDVNASCRLTCYVPADGTHFTDTCAQVEEGTSAYVHSSSISLLASADYACPWAAMTTYFLSWAARTILPFDNSKKKQSLATPNPHWANV</sequence>
<evidence type="ECO:0000313" key="2">
    <source>
        <dbReference type="Proteomes" id="UP000299102"/>
    </source>
</evidence>